<feature type="transmembrane region" description="Helical" evidence="2">
    <location>
        <begin position="52"/>
        <end position="74"/>
    </location>
</feature>
<feature type="region of interest" description="Disordered" evidence="1">
    <location>
        <begin position="1"/>
        <end position="23"/>
    </location>
</feature>
<keyword evidence="2" id="KW-1133">Transmembrane helix</keyword>
<evidence type="ECO:0000256" key="2">
    <source>
        <dbReference type="SAM" id="Phobius"/>
    </source>
</evidence>
<evidence type="ECO:0000313" key="3">
    <source>
        <dbReference type="EMBL" id="MBO2454880.1"/>
    </source>
</evidence>
<reference evidence="3" key="1">
    <citation type="submission" date="2021-03" db="EMBL/GenBank/DDBJ databases">
        <authorList>
            <person name="Kanchanasin P."/>
            <person name="Saeng-In P."/>
            <person name="Phongsopitanun W."/>
            <person name="Yuki M."/>
            <person name="Kudo T."/>
            <person name="Ohkuma M."/>
            <person name="Tanasupawat S."/>
        </authorList>
    </citation>
    <scope>NUCLEOTIDE SEQUENCE</scope>
    <source>
        <strain evidence="3">GKU 128</strain>
    </source>
</reference>
<comment type="caution">
    <text evidence="3">The sequence shown here is derived from an EMBL/GenBank/DDBJ whole genome shotgun (WGS) entry which is preliminary data.</text>
</comment>
<gene>
    <name evidence="3" type="ORF">J4573_47880</name>
</gene>
<accession>A0A939PM78</accession>
<dbReference type="RefSeq" id="WP_208263099.1">
    <property type="nucleotide sequence ID" value="NZ_JAGEOJ010000029.1"/>
</dbReference>
<dbReference type="AlphaFoldDB" id="A0A939PM78"/>
<proteinExistence type="predicted"/>
<protein>
    <submittedName>
        <fullName evidence="3">Uncharacterized protein</fullName>
    </submittedName>
</protein>
<feature type="compositionally biased region" description="Acidic residues" evidence="1">
    <location>
        <begin position="1"/>
        <end position="10"/>
    </location>
</feature>
<sequence length="169" mass="18420">MVANLGDDDPPVPRKGATGRRRRRRRESPLAWWGLFGAIAIAAYAMRSWRIALLGLLLWCLYEFVLVPTICRIMTRQGFPCREPVRGRLFGCGPAHQSMKNDALWRLVGVRNPPRKDPGPDAEADPGGESGVLVVSAAVRGRLGQADRALIVLAAVGTVVTIAGMIYGF</sequence>
<evidence type="ECO:0000256" key="1">
    <source>
        <dbReference type="SAM" id="MobiDB-lite"/>
    </source>
</evidence>
<organism evidence="3 4">
    <name type="scientific">Actinomadura barringtoniae</name>
    <dbReference type="NCBI Taxonomy" id="1427535"/>
    <lineage>
        <taxon>Bacteria</taxon>
        <taxon>Bacillati</taxon>
        <taxon>Actinomycetota</taxon>
        <taxon>Actinomycetes</taxon>
        <taxon>Streptosporangiales</taxon>
        <taxon>Thermomonosporaceae</taxon>
        <taxon>Actinomadura</taxon>
    </lineage>
</organism>
<feature type="transmembrane region" description="Helical" evidence="2">
    <location>
        <begin position="30"/>
        <end position="46"/>
    </location>
</feature>
<keyword evidence="2" id="KW-0812">Transmembrane</keyword>
<keyword evidence="2" id="KW-0472">Membrane</keyword>
<dbReference type="Proteomes" id="UP000669179">
    <property type="component" value="Unassembled WGS sequence"/>
</dbReference>
<dbReference type="EMBL" id="JAGEOJ010000029">
    <property type="protein sequence ID" value="MBO2454880.1"/>
    <property type="molecule type" value="Genomic_DNA"/>
</dbReference>
<feature type="transmembrane region" description="Helical" evidence="2">
    <location>
        <begin position="149"/>
        <end position="168"/>
    </location>
</feature>
<keyword evidence="4" id="KW-1185">Reference proteome</keyword>
<evidence type="ECO:0000313" key="4">
    <source>
        <dbReference type="Proteomes" id="UP000669179"/>
    </source>
</evidence>
<name>A0A939PM78_9ACTN</name>